<organism evidence="1 2">
    <name type="scientific">Candidatus Uhrbacteria bacterium RIFCSPLOWO2_02_FULL_48_18</name>
    <dbReference type="NCBI Taxonomy" id="1802408"/>
    <lineage>
        <taxon>Bacteria</taxon>
        <taxon>Candidatus Uhriibacteriota</taxon>
    </lineage>
</organism>
<reference evidence="1 2" key="1">
    <citation type="journal article" date="2016" name="Nat. Commun.">
        <title>Thousands of microbial genomes shed light on interconnected biogeochemical processes in an aquifer system.</title>
        <authorList>
            <person name="Anantharaman K."/>
            <person name="Brown C.T."/>
            <person name="Hug L.A."/>
            <person name="Sharon I."/>
            <person name="Castelle C.J."/>
            <person name="Probst A.J."/>
            <person name="Thomas B.C."/>
            <person name="Singh A."/>
            <person name="Wilkins M.J."/>
            <person name="Karaoz U."/>
            <person name="Brodie E.L."/>
            <person name="Williams K.H."/>
            <person name="Hubbard S.S."/>
            <person name="Banfield J.F."/>
        </authorList>
    </citation>
    <scope>NUCLEOTIDE SEQUENCE [LARGE SCALE GENOMIC DNA]</scope>
</reference>
<evidence type="ECO:0000313" key="1">
    <source>
        <dbReference type="EMBL" id="OGL86488.1"/>
    </source>
</evidence>
<proteinExistence type="predicted"/>
<comment type="caution">
    <text evidence="1">The sequence shown here is derived from an EMBL/GenBank/DDBJ whole genome shotgun (WGS) entry which is preliminary data.</text>
</comment>
<protein>
    <submittedName>
        <fullName evidence="1">Uncharacterized protein</fullName>
    </submittedName>
</protein>
<dbReference type="EMBL" id="MGEQ01000009">
    <property type="protein sequence ID" value="OGL86488.1"/>
    <property type="molecule type" value="Genomic_DNA"/>
</dbReference>
<sequence>MKITQKCVFVNRTLTNLDFMISYLADKHNGQGVHSVMNLTVASNDGHEPPRVFSMLSRVKPHARILETCQEAFSASPAFAAYLAKRIAEQNGSVLVAQLFVNQFRLCFPDSLKTVSPEQVIRLGVDHDPSAVMHMFEALHHSGFRIMEALIRLEINLKGDIESDDGEHYAQPEHKAVDLAQLVPFQHLFICASAMLAGVTIDPRAQAA</sequence>
<name>A0A1F7V8S7_9BACT</name>
<dbReference type="AlphaFoldDB" id="A0A1F7V8S7"/>
<accession>A0A1F7V8S7</accession>
<dbReference type="Proteomes" id="UP000176593">
    <property type="component" value="Unassembled WGS sequence"/>
</dbReference>
<gene>
    <name evidence="1" type="ORF">A3I41_04310</name>
</gene>
<evidence type="ECO:0000313" key="2">
    <source>
        <dbReference type="Proteomes" id="UP000176593"/>
    </source>
</evidence>